<dbReference type="AlphaFoldDB" id="A0A815SKL3"/>
<sequence length="89" mass="10042">MPVSSEKFCREFCTDGTCDDIVTKSCPSIIYATARPILLTHIVITYENKALRYTDSDTDIPKPTYVCYNGTLLHLPADEETFTLLDNMT</sequence>
<evidence type="ECO:0000313" key="1">
    <source>
        <dbReference type="EMBL" id="CAF1489332.1"/>
    </source>
</evidence>
<gene>
    <name evidence="1" type="ORF">EDS130_LOCUS41924</name>
</gene>
<reference evidence="1" key="1">
    <citation type="submission" date="2021-02" db="EMBL/GenBank/DDBJ databases">
        <authorList>
            <person name="Nowell W R."/>
        </authorList>
    </citation>
    <scope>NUCLEOTIDE SEQUENCE</scope>
</reference>
<protein>
    <submittedName>
        <fullName evidence="1">Uncharacterized protein</fullName>
    </submittedName>
</protein>
<name>A0A815SKL3_ADIRI</name>
<comment type="caution">
    <text evidence="1">The sequence shown here is derived from an EMBL/GenBank/DDBJ whole genome shotgun (WGS) entry which is preliminary data.</text>
</comment>
<proteinExistence type="predicted"/>
<accession>A0A815SKL3</accession>
<evidence type="ECO:0000313" key="2">
    <source>
        <dbReference type="Proteomes" id="UP000663852"/>
    </source>
</evidence>
<dbReference type="Proteomes" id="UP000663852">
    <property type="component" value="Unassembled WGS sequence"/>
</dbReference>
<dbReference type="EMBL" id="CAJNOJ010000579">
    <property type="protein sequence ID" value="CAF1489332.1"/>
    <property type="molecule type" value="Genomic_DNA"/>
</dbReference>
<organism evidence="1 2">
    <name type="scientific">Adineta ricciae</name>
    <name type="common">Rotifer</name>
    <dbReference type="NCBI Taxonomy" id="249248"/>
    <lineage>
        <taxon>Eukaryota</taxon>
        <taxon>Metazoa</taxon>
        <taxon>Spiralia</taxon>
        <taxon>Gnathifera</taxon>
        <taxon>Rotifera</taxon>
        <taxon>Eurotatoria</taxon>
        <taxon>Bdelloidea</taxon>
        <taxon>Adinetida</taxon>
        <taxon>Adinetidae</taxon>
        <taxon>Adineta</taxon>
    </lineage>
</organism>